<comment type="caution">
    <text evidence="2">The sequence shown here is derived from an EMBL/GenBank/DDBJ whole genome shotgun (WGS) entry which is preliminary data.</text>
</comment>
<sequence length="176" mass="18104">MNKMMKGSVAGATGIALLMGGFGTYALWSDSEQLAQNGVQSGDLTIDTAAGSYDDANTAAANDWTASDKMVPGDKVTYTQTFTVTGTGKNLRGAIALATQNMSPNGFSTLTRDVDVISSNASITKVDATHFTFDAPFTSATLTATVTYVLPASTGGTTDQLKSATTPASTFTISQS</sequence>
<dbReference type="InterPro" id="IPR023833">
    <property type="entry name" value="Signal_pept_SipW-depend-type"/>
</dbReference>
<evidence type="ECO:0000313" key="2">
    <source>
        <dbReference type="EMBL" id="MFD1947951.1"/>
    </source>
</evidence>
<dbReference type="Proteomes" id="UP001597351">
    <property type="component" value="Unassembled WGS sequence"/>
</dbReference>
<gene>
    <name evidence="2" type="ORF">ACFSDE_14220</name>
</gene>
<organism evidence="2 3">
    <name type="scientific">Nocardioides aestuarii</name>
    <dbReference type="NCBI Taxonomy" id="252231"/>
    <lineage>
        <taxon>Bacteria</taxon>
        <taxon>Bacillati</taxon>
        <taxon>Actinomycetota</taxon>
        <taxon>Actinomycetes</taxon>
        <taxon>Propionibacteriales</taxon>
        <taxon>Nocardioidaceae</taxon>
        <taxon>Nocardioides</taxon>
    </lineage>
</organism>
<reference evidence="3" key="1">
    <citation type="journal article" date="2019" name="Int. J. Syst. Evol. Microbiol.">
        <title>The Global Catalogue of Microorganisms (GCM) 10K type strain sequencing project: providing services to taxonomists for standard genome sequencing and annotation.</title>
        <authorList>
            <consortium name="The Broad Institute Genomics Platform"/>
            <consortium name="The Broad Institute Genome Sequencing Center for Infectious Disease"/>
            <person name="Wu L."/>
            <person name="Ma J."/>
        </authorList>
    </citation>
    <scope>NUCLEOTIDE SEQUENCE [LARGE SCALE GENOMIC DNA]</scope>
    <source>
        <strain evidence="3">CGMCC 1.12477</strain>
    </source>
</reference>
<dbReference type="NCBIfam" id="TIGR04089">
    <property type="entry name" value="exp_by_SipW_III"/>
    <property type="match status" value="1"/>
</dbReference>
<feature type="region of interest" description="Disordered" evidence="1">
    <location>
        <begin position="157"/>
        <end position="176"/>
    </location>
</feature>
<protein>
    <submittedName>
        <fullName evidence="2">Alternate-type signal peptide domain-containing protein</fullName>
    </submittedName>
</protein>
<name>A0ABW4TSE4_9ACTN</name>
<dbReference type="InterPro" id="IPR024006">
    <property type="entry name" value="Alt_signal_exp_actinobact"/>
</dbReference>
<proteinExistence type="predicted"/>
<dbReference type="NCBIfam" id="TIGR04088">
    <property type="entry name" value="cognate_SipW"/>
    <property type="match status" value="1"/>
</dbReference>
<evidence type="ECO:0000256" key="1">
    <source>
        <dbReference type="SAM" id="MobiDB-lite"/>
    </source>
</evidence>
<keyword evidence="3" id="KW-1185">Reference proteome</keyword>
<dbReference type="RefSeq" id="WP_343919527.1">
    <property type="nucleotide sequence ID" value="NZ_BAAAJT010000002.1"/>
</dbReference>
<accession>A0ABW4TSE4</accession>
<evidence type="ECO:0000313" key="3">
    <source>
        <dbReference type="Proteomes" id="UP001597351"/>
    </source>
</evidence>
<dbReference type="EMBL" id="JBHUGD010000003">
    <property type="protein sequence ID" value="MFD1947951.1"/>
    <property type="molecule type" value="Genomic_DNA"/>
</dbReference>